<evidence type="ECO:0000313" key="5">
    <source>
        <dbReference type="Proteomes" id="UP001156856"/>
    </source>
</evidence>
<reference evidence="5" key="2">
    <citation type="journal article" date="2019" name="Int. J. Syst. Evol. Microbiol.">
        <title>The Global Catalogue of Microorganisms (GCM) 10K type strain sequencing project: providing services to taxonomists for standard genome sequencing and annotation.</title>
        <authorList>
            <consortium name="The Broad Institute Genomics Platform"/>
            <consortium name="The Broad Institute Genome Sequencing Center for Infectious Disease"/>
            <person name="Wu L."/>
            <person name="Ma J."/>
        </authorList>
    </citation>
    <scope>NUCLEOTIDE SEQUENCE [LARGE SCALE GENOMIC DNA]</scope>
    <source>
        <strain evidence="5">NBRC 107715</strain>
    </source>
</reference>
<reference evidence="3" key="1">
    <citation type="journal article" date="2014" name="Int. J. Syst. Evol. Microbiol.">
        <title>Complete genome of a new Firmicutes species belonging to the dominant human colonic microbiota ('Ruminococcus bicirculans') reveals two chromosomes and a selective capacity to utilize plant glucans.</title>
        <authorList>
            <consortium name="NISC Comparative Sequencing Program"/>
            <person name="Wegmann U."/>
            <person name="Louis P."/>
            <person name="Goesmann A."/>
            <person name="Henrissat B."/>
            <person name="Duncan S.H."/>
            <person name="Flint H.J."/>
        </authorList>
    </citation>
    <scope>NUCLEOTIDE SEQUENCE</scope>
    <source>
        <strain evidence="3">NBRC 107715</strain>
    </source>
</reference>
<dbReference type="EMBL" id="BSPK01000097">
    <property type="protein sequence ID" value="GLS66174.1"/>
    <property type="molecule type" value="Genomic_DNA"/>
</dbReference>
<dbReference type="Proteomes" id="UP001156856">
    <property type="component" value="Unassembled WGS sequence"/>
</dbReference>
<reference evidence="3" key="4">
    <citation type="submission" date="2023-01" db="EMBL/GenBank/DDBJ databases">
        <title>Draft genome sequence of Methylobacterium oxalidis strain NBRC 107715.</title>
        <authorList>
            <person name="Sun Q."/>
            <person name="Mori K."/>
        </authorList>
    </citation>
    <scope>NUCLEOTIDE SEQUENCE</scope>
    <source>
        <strain evidence="3">NBRC 107715</strain>
    </source>
</reference>
<dbReference type="EMBL" id="BJZU01000136">
    <property type="protein sequence ID" value="GEP07107.1"/>
    <property type="molecule type" value="Genomic_DNA"/>
</dbReference>
<keyword evidence="5" id="KW-1185">Reference proteome</keyword>
<evidence type="ECO:0000256" key="1">
    <source>
        <dbReference type="SAM" id="MobiDB-lite"/>
    </source>
</evidence>
<feature type="compositionally biased region" description="Basic and acidic residues" evidence="1">
    <location>
        <begin position="1"/>
        <end position="10"/>
    </location>
</feature>
<evidence type="ECO:0000313" key="3">
    <source>
        <dbReference type="EMBL" id="GLS66174.1"/>
    </source>
</evidence>
<proteinExistence type="predicted"/>
<dbReference type="AlphaFoldDB" id="A0A512JAW1"/>
<evidence type="ECO:0000313" key="2">
    <source>
        <dbReference type="EMBL" id="GEP07107.1"/>
    </source>
</evidence>
<comment type="caution">
    <text evidence="2">The sequence shown here is derived from an EMBL/GenBank/DDBJ whole genome shotgun (WGS) entry which is preliminary data.</text>
</comment>
<feature type="region of interest" description="Disordered" evidence="1">
    <location>
        <begin position="1"/>
        <end position="39"/>
    </location>
</feature>
<protein>
    <submittedName>
        <fullName evidence="2">Uncharacterized protein</fullName>
    </submittedName>
</protein>
<reference evidence="2 4" key="3">
    <citation type="submission" date="2019-07" db="EMBL/GenBank/DDBJ databases">
        <title>Whole genome shotgun sequence of Methylobacterium oxalidis NBRC 107715.</title>
        <authorList>
            <person name="Hosoyama A."/>
            <person name="Uohara A."/>
            <person name="Ohji S."/>
            <person name="Ichikawa N."/>
        </authorList>
    </citation>
    <scope>NUCLEOTIDE SEQUENCE [LARGE SCALE GENOMIC DNA]</scope>
    <source>
        <strain evidence="2 4">NBRC 107715</strain>
    </source>
</reference>
<evidence type="ECO:0000313" key="4">
    <source>
        <dbReference type="Proteomes" id="UP000321960"/>
    </source>
</evidence>
<name>A0A512JAW1_9HYPH</name>
<organism evidence="2 4">
    <name type="scientific">Methylobacterium oxalidis</name>
    <dbReference type="NCBI Taxonomy" id="944322"/>
    <lineage>
        <taxon>Bacteria</taxon>
        <taxon>Pseudomonadati</taxon>
        <taxon>Pseudomonadota</taxon>
        <taxon>Alphaproteobacteria</taxon>
        <taxon>Hyphomicrobiales</taxon>
        <taxon>Methylobacteriaceae</taxon>
        <taxon>Methylobacterium</taxon>
    </lineage>
</organism>
<gene>
    <name evidence="3" type="ORF">GCM10007888_45560</name>
    <name evidence="2" type="ORF">MOX02_51450</name>
</gene>
<dbReference type="Proteomes" id="UP000321960">
    <property type="component" value="Unassembled WGS sequence"/>
</dbReference>
<sequence>MKAASRDDKVGSGTDLKLQPVAATANSAPRQAARAEGEKGMALRVRAPIWRSWWMGP</sequence>
<accession>A0A512JAW1</accession>